<evidence type="ECO:0000313" key="2">
    <source>
        <dbReference type="EMBL" id="KAG0644971.1"/>
    </source>
</evidence>
<dbReference type="EMBL" id="VNKQ01000021">
    <property type="protein sequence ID" value="KAG0644971.1"/>
    <property type="molecule type" value="Genomic_DNA"/>
</dbReference>
<dbReference type="Proteomes" id="UP000785200">
    <property type="component" value="Unassembled WGS sequence"/>
</dbReference>
<keyword evidence="1" id="KW-0812">Transmembrane</keyword>
<keyword evidence="3" id="KW-1185">Reference proteome</keyword>
<dbReference type="AlphaFoldDB" id="A0A9P6SPD6"/>
<keyword evidence="1" id="KW-1133">Transmembrane helix</keyword>
<dbReference type="OrthoDB" id="5428890at2759"/>
<comment type="caution">
    <text evidence="2">The sequence shown here is derived from an EMBL/GenBank/DDBJ whole genome shotgun (WGS) entry which is preliminary data.</text>
</comment>
<proteinExistence type="predicted"/>
<reference evidence="2" key="1">
    <citation type="submission" date="2019-07" db="EMBL/GenBank/DDBJ databases">
        <title>Hyphodiscus hymeniophilus genome sequencing and assembly.</title>
        <authorList>
            <person name="Kramer G."/>
            <person name="Nodwell J."/>
        </authorList>
    </citation>
    <scope>NUCLEOTIDE SEQUENCE</scope>
    <source>
        <strain evidence="2">ATCC 34498</strain>
    </source>
</reference>
<gene>
    <name evidence="2" type="ORF">D0Z07_9312</name>
</gene>
<sequence>MTSLSALGFDIREPYRKVNAKCAILNLLWGSNFTTGSFAQDPLLGEAFLRYCNEQCRTALARQDTVLSTHQDIVDIIRKLQDPLVSRDDLKDDLRRRRAPHAMSLDDYESVLSEAIDLGVRLWLMFDVGEMLHSFVPGQKSLVWEAGFLKGLVQDHFSTHSTIRERVKLDRIFNARNLERIGGLQIVWTSNLADHLRLMADDTRVAIFHHASFLEYHQNNHFFPAGLIDETSRTLSLLLPQYDVKSRKWFRIHKNKWYLDENAASCGHLTTEQRQIENFVFWHDRLTILKQVFDEAEPSSISQWWCDRRRRVQWYTFWVAAIVLGLTIFFGMIQCIEVDCRCVPLNY</sequence>
<name>A0A9P6SPD6_9HELO</name>
<feature type="transmembrane region" description="Helical" evidence="1">
    <location>
        <begin position="314"/>
        <end position="333"/>
    </location>
</feature>
<protein>
    <submittedName>
        <fullName evidence="2">Uncharacterized protein</fullName>
    </submittedName>
</protein>
<keyword evidence="1" id="KW-0472">Membrane</keyword>
<organism evidence="2 3">
    <name type="scientific">Hyphodiscus hymeniophilus</name>
    <dbReference type="NCBI Taxonomy" id="353542"/>
    <lineage>
        <taxon>Eukaryota</taxon>
        <taxon>Fungi</taxon>
        <taxon>Dikarya</taxon>
        <taxon>Ascomycota</taxon>
        <taxon>Pezizomycotina</taxon>
        <taxon>Leotiomycetes</taxon>
        <taxon>Helotiales</taxon>
        <taxon>Hyphodiscaceae</taxon>
        <taxon>Hyphodiscus</taxon>
    </lineage>
</organism>
<evidence type="ECO:0000313" key="3">
    <source>
        <dbReference type="Proteomes" id="UP000785200"/>
    </source>
</evidence>
<evidence type="ECO:0000256" key="1">
    <source>
        <dbReference type="SAM" id="Phobius"/>
    </source>
</evidence>
<accession>A0A9P6SPD6</accession>